<evidence type="ECO:0000256" key="5">
    <source>
        <dbReference type="ARBA" id="ARBA00022692"/>
    </source>
</evidence>
<dbReference type="SUPFAM" id="SSF55874">
    <property type="entry name" value="ATPase domain of HSP90 chaperone/DNA topoisomerase II/histidine kinase"/>
    <property type="match status" value="1"/>
</dbReference>
<dbReference type="InterPro" id="IPR033479">
    <property type="entry name" value="dCache_1"/>
</dbReference>
<dbReference type="PANTHER" id="PTHR34220:SF11">
    <property type="entry name" value="SENSOR PROTEIN KINASE HPTS"/>
    <property type="match status" value="1"/>
</dbReference>
<evidence type="ECO:0000256" key="6">
    <source>
        <dbReference type="ARBA" id="ARBA00022741"/>
    </source>
</evidence>
<keyword evidence="9 13" id="KW-1133">Transmembrane helix</keyword>
<proteinExistence type="predicted"/>
<evidence type="ECO:0000256" key="10">
    <source>
        <dbReference type="ARBA" id="ARBA00023012"/>
    </source>
</evidence>
<keyword evidence="2" id="KW-1003">Cell membrane</keyword>
<dbReference type="RefSeq" id="WP_323077714.1">
    <property type="nucleotide sequence ID" value="NZ_CBCSKM010000008.1"/>
</dbReference>
<comment type="caution">
    <text evidence="15">The sequence shown here is derived from an EMBL/GenBank/DDBJ whole genome shotgun (WGS) entry which is preliminary data.</text>
</comment>
<dbReference type="InterPro" id="IPR003660">
    <property type="entry name" value="HAMP_dom"/>
</dbReference>
<dbReference type="InterPro" id="IPR003594">
    <property type="entry name" value="HATPase_dom"/>
</dbReference>
<keyword evidence="8" id="KW-0067">ATP-binding</keyword>
<dbReference type="InterPro" id="IPR050640">
    <property type="entry name" value="Bact_2-comp_sensor_kinase"/>
</dbReference>
<evidence type="ECO:0000256" key="7">
    <source>
        <dbReference type="ARBA" id="ARBA00022777"/>
    </source>
</evidence>
<dbReference type="PROSITE" id="PS50885">
    <property type="entry name" value="HAMP"/>
    <property type="match status" value="1"/>
</dbReference>
<accession>A0ABU5PM57</accession>
<gene>
    <name evidence="15" type="ORF">U9M73_13610</name>
</gene>
<feature type="transmembrane region" description="Helical" evidence="13">
    <location>
        <begin position="20"/>
        <end position="44"/>
    </location>
</feature>
<dbReference type="Pfam" id="PF02743">
    <property type="entry name" value="dCache_1"/>
    <property type="match status" value="1"/>
</dbReference>
<dbReference type="Gene3D" id="6.10.340.10">
    <property type="match status" value="1"/>
</dbReference>
<keyword evidence="11 13" id="KW-0472">Membrane</keyword>
<comment type="subcellular location">
    <subcellularLocation>
        <location evidence="1">Cell membrane</location>
        <topology evidence="1">Multi-pass membrane protein</topology>
    </subcellularLocation>
</comment>
<evidence type="ECO:0000256" key="9">
    <source>
        <dbReference type="ARBA" id="ARBA00022989"/>
    </source>
</evidence>
<keyword evidence="5 13" id="KW-0812">Transmembrane</keyword>
<evidence type="ECO:0000256" key="12">
    <source>
        <dbReference type="SAM" id="Coils"/>
    </source>
</evidence>
<evidence type="ECO:0000259" key="14">
    <source>
        <dbReference type="PROSITE" id="PS50885"/>
    </source>
</evidence>
<protein>
    <submittedName>
        <fullName evidence="15">Histidine kinase</fullName>
    </submittedName>
</protein>
<evidence type="ECO:0000313" key="15">
    <source>
        <dbReference type="EMBL" id="MEA3571023.1"/>
    </source>
</evidence>
<evidence type="ECO:0000256" key="3">
    <source>
        <dbReference type="ARBA" id="ARBA00022553"/>
    </source>
</evidence>
<feature type="transmembrane region" description="Helical" evidence="13">
    <location>
        <begin position="305"/>
        <end position="325"/>
    </location>
</feature>
<dbReference type="Gene3D" id="3.30.565.10">
    <property type="entry name" value="Histidine kinase-like ATPase, C-terminal domain"/>
    <property type="match status" value="1"/>
</dbReference>
<evidence type="ECO:0000256" key="11">
    <source>
        <dbReference type="ARBA" id="ARBA00023136"/>
    </source>
</evidence>
<dbReference type="InterPro" id="IPR010559">
    <property type="entry name" value="Sig_transdc_His_kin_internal"/>
</dbReference>
<dbReference type="GO" id="GO:0016301">
    <property type="term" value="F:kinase activity"/>
    <property type="evidence" value="ECO:0007669"/>
    <property type="project" value="UniProtKB-KW"/>
</dbReference>
<dbReference type="PANTHER" id="PTHR34220">
    <property type="entry name" value="SENSOR HISTIDINE KINASE YPDA"/>
    <property type="match status" value="1"/>
</dbReference>
<keyword evidence="10" id="KW-0902">Two-component regulatory system</keyword>
<keyword evidence="12" id="KW-0175">Coiled coil</keyword>
<evidence type="ECO:0000256" key="8">
    <source>
        <dbReference type="ARBA" id="ARBA00022840"/>
    </source>
</evidence>
<keyword evidence="3" id="KW-0597">Phosphoprotein</keyword>
<dbReference type="Pfam" id="PF00672">
    <property type="entry name" value="HAMP"/>
    <property type="match status" value="1"/>
</dbReference>
<name>A0ABU5PM57_9BACL</name>
<evidence type="ECO:0000256" key="2">
    <source>
        <dbReference type="ARBA" id="ARBA00022475"/>
    </source>
</evidence>
<dbReference type="Pfam" id="PF02518">
    <property type="entry name" value="HATPase_c"/>
    <property type="match status" value="1"/>
</dbReference>
<keyword evidence="6" id="KW-0547">Nucleotide-binding</keyword>
<evidence type="ECO:0000256" key="4">
    <source>
        <dbReference type="ARBA" id="ARBA00022679"/>
    </source>
</evidence>
<sequence length="603" mass="69403">MQPVKSLKRIVNHLSLKLKLFILLILLSIIPIFLVSGSSELFMYRSSTSYSALISSQYMQFVAKEVSGYLQNLNQSFDNLFTDQNFQKYVNSPAGHLSDQADHILQFRSIIQSSLQFHPEVLGTLYLDRAGKVYFESYQKRLNPDYSFEDDPMYQSLLSVTSPRLLPPHPIKYISYTQDRVFSYVRPIINVDTGKTMSWFVIEIREDQLTDMLGSGQSNAGGQLVLYHTDLRTAVSGEPLNEKLLSDFLLARADREPEKQSHFLFASAGKEYEASYTELSEPGWGLIWMAPLDRIKEGAVQTFRLTLLIAGISLAAALIMAFPVMNKILQPLYNLHKGMKHLGRGQYVPVPEPKHRDEIGFLIQSYNQTLVKLQDMEREVYQSKMKEKERELLQLQAQINPHFLFNTLETIESYAIRNNGEAVGEMVQSVSRMMRYTVRNDSGWASLEEEIGYIRNFLTIHYYRNGRDVRADFDIAPEALSFPVMKLSIQPYVENAIKYGWSPAMGAEEFLLRISVEPFEEYLRVRVYNTGMGIPEEVLEKLHRMIESGGETEDPFFKKHTGIYNAYRRFVIVYGEQAYFRIDSSPEEGTCVEFHLPARREAE</sequence>
<dbReference type="Pfam" id="PF06580">
    <property type="entry name" value="His_kinase"/>
    <property type="match status" value="1"/>
</dbReference>
<dbReference type="SMART" id="SM00304">
    <property type="entry name" value="HAMP"/>
    <property type="match status" value="1"/>
</dbReference>
<feature type="coiled-coil region" evidence="12">
    <location>
        <begin position="371"/>
        <end position="398"/>
    </location>
</feature>
<dbReference type="InterPro" id="IPR036890">
    <property type="entry name" value="HATPase_C_sf"/>
</dbReference>
<keyword evidence="7 15" id="KW-0418">Kinase</keyword>
<evidence type="ECO:0000256" key="13">
    <source>
        <dbReference type="SAM" id="Phobius"/>
    </source>
</evidence>
<reference evidence="15 16" key="1">
    <citation type="submission" date="2023-12" db="EMBL/GenBank/DDBJ databases">
        <title>Whole genome sequencing of Paenibacillus phoenicis isolated from the Phoenix Mars Lander spacecraft assembly facility.</title>
        <authorList>
            <person name="Garcia A."/>
            <person name="Venkateswaran K."/>
        </authorList>
    </citation>
    <scope>NUCLEOTIDE SEQUENCE [LARGE SCALE GENOMIC DNA]</scope>
    <source>
        <strain evidence="15 16">3PO2SA</strain>
    </source>
</reference>
<feature type="domain" description="HAMP" evidence="14">
    <location>
        <begin position="326"/>
        <end position="378"/>
    </location>
</feature>
<keyword evidence="4" id="KW-0808">Transferase</keyword>
<evidence type="ECO:0000256" key="1">
    <source>
        <dbReference type="ARBA" id="ARBA00004651"/>
    </source>
</evidence>
<keyword evidence="16" id="KW-1185">Reference proteome</keyword>
<organism evidence="15 16">
    <name type="scientific">Paenibacillus phoenicis</name>
    <dbReference type="NCBI Taxonomy" id="554117"/>
    <lineage>
        <taxon>Bacteria</taxon>
        <taxon>Bacillati</taxon>
        <taxon>Bacillota</taxon>
        <taxon>Bacilli</taxon>
        <taxon>Bacillales</taxon>
        <taxon>Paenibacillaceae</taxon>
        <taxon>Paenibacillus</taxon>
    </lineage>
</organism>
<evidence type="ECO:0000313" key="16">
    <source>
        <dbReference type="Proteomes" id="UP001292216"/>
    </source>
</evidence>
<dbReference type="Proteomes" id="UP001292216">
    <property type="component" value="Unassembled WGS sequence"/>
</dbReference>
<dbReference type="EMBL" id="JAYERP010000001">
    <property type="protein sequence ID" value="MEA3571023.1"/>
    <property type="molecule type" value="Genomic_DNA"/>
</dbReference>
<dbReference type="CDD" id="cd18773">
    <property type="entry name" value="PDC1_HK_sensor"/>
    <property type="match status" value="1"/>
</dbReference>